<dbReference type="SUPFAM" id="SSF46565">
    <property type="entry name" value="Chaperone J-domain"/>
    <property type="match status" value="1"/>
</dbReference>
<dbReference type="AlphaFoldDB" id="A0A0F7KHF0"/>
<evidence type="ECO:0000259" key="3">
    <source>
        <dbReference type="PROSITE" id="PS50076"/>
    </source>
</evidence>
<dbReference type="InterPro" id="IPR036869">
    <property type="entry name" value="J_dom_sf"/>
</dbReference>
<protein>
    <submittedName>
        <fullName evidence="5">DnaJ-like protein</fullName>
    </submittedName>
</protein>
<dbReference type="EMBL" id="VNHT01000004">
    <property type="protein sequence ID" value="TYP93023.1"/>
    <property type="molecule type" value="Genomic_DNA"/>
</dbReference>
<dbReference type="CDD" id="cd06257">
    <property type="entry name" value="DnaJ"/>
    <property type="match status" value="1"/>
</dbReference>
<dbReference type="GO" id="GO:0042026">
    <property type="term" value="P:protein refolding"/>
    <property type="evidence" value="ECO:0007669"/>
    <property type="project" value="TreeGrafter"/>
</dbReference>
<dbReference type="OrthoDB" id="8960697at2"/>
<dbReference type="PANTHER" id="PTHR43096:SF52">
    <property type="entry name" value="DNAJ HOMOLOG 1, MITOCHONDRIAL-RELATED"/>
    <property type="match status" value="1"/>
</dbReference>
<proteinExistence type="predicted"/>
<evidence type="ECO:0000256" key="2">
    <source>
        <dbReference type="SAM" id="Phobius"/>
    </source>
</evidence>
<keyword evidence="2" id="KW-0812">Transmembrane</keyword>
<dbReference type="InterPro" id="IPR001623">
    <property type="entry name" value="DnaJ_domain"/>
</dbReference>
<dbReference type="RefSeq" id="WP_046850596.1">
    <property type="nucleotide sequence ID" value="NZ_CP011451.1"/>
</dbReference>
<dbReference type="PANTHER" id="PTHR43096">
    <property type="entry name" value="DNAJ HOMOLOG 1, MITOCHONDRIAL-RELATED"/>
    <property type="match status" value="1"/>
</dbReference>
<dbReference type="Gene3D" id="1.10.287.110">
    <property type="entry name" value="DnaJ domain"/>
    <property type="match status" value="1"/>
</dbReference>
<evidence type="ECO:0000256" key="1">
    <source>
        <dbReference type="ARBA" id="ARBA00023186"/>
    </source>
</evidence>
<dbReference type="PROSITE" id="PS50076">
    <property type="entry name" value="DNAJ_2"/>
    <property type="match status" value="1"/>
</dbReference>
<reference evidence="6" key="1">
    <citation type="submission" date="2015-05" db="EMBL/GenBank/DDBJ databases">
        <title>Draft genome of Nitrosomonas communis strain Nm2.</title>
        <authorList>
            <person name="Kozlowski J.A."/>
            <person name="Kits K.D."/>
            <person name="Stein L.Y."/>
        </authorList>
    </citation>
    <scope>NUCLEOTIDE SEQUENCE [LARGE SCALE GENOMIC DNA]</scope>
    <source>
        <strain evidence="6">Nm2</strain>
    </source>
</reference>
<dbReference type="PATRIC" id="fig|44574.3.peg.3252"/>
<accession>A0A0F7KHF0</accession>
<evidence type="ECO:0000313" key="6">
    <source>
        <dbReference type="Proteomes" id="UP000034156"/>
    </source>
</evidence>
<keyword evidence="1" id="KW-0143">Chaperone</keyword>
<dbReference type="Proteomes" id="UP000324176">
    <property type="component" value="Unassembled WGS sequence"/>
</dbReference>
<dbReference type="KEGG" id="nco:AAW31_13360"/>
<reference evidence="4 6" key="2">
    <citation type="journal article" date="2016" name="Genome Announc.">
        <title>Genome Sequence of Nitrosomonas communis Strain Nm2, a Mesophilic Ammonia-Oxidizing Bacterium Isolated from Mediterranean Soil.</title>
        <authorList>
            <person name="Kozlowski J.A."/>
            <person name="Kits K.D."/>
            <person name="Stein L.Y."/>
        </authorList>
    </citation>
    <scope>NUCLEOTIDE SEQUENCE [LARGE SCALE GENOMIC DNA]</scope>
    <source>
        <strain evidence="4 6">Nm2</strain>
    </source>
</reference>
<dbReference type="Proteomes" id="UP000034156">
    <property type="component" value="Chromosome"/>
</dbReference>
<keyword evidence="2" id="KW-1133">Transmembrane helix</keyword>
<keyword evidence="2" id="KW-0472">Membrane</keyword>
<reference evidence="5 7" key="3">
    <citation type="submission" date="2019-07" db="EMBL/GenBank/DDBJ databases">
        <title>Active sludge and wastewater microbial communities from Klosterneuburg, Austria.</title>
        <authorList>
            <person name="Wagner M."/>
        </authorList>
    </citation>
    <scope>NUCLEOTIDE SEQUENCE [LARGE SCALE GENOMIC DNA]</scope>
    <source>
        <strain evidence="5 7">Nm2</strain>
    </source>
</reference>
<dbReference type="EMBL" id="CP011451">
    <property type="protein sequence ID" value="AKH38558.1"/>
    <property type="molecule type" value="Genomic_DNA"/>
</dbReference>
<sequence length="182" mass="20942">MAKINTHYDNLEVPRNASPEAIDAAYKKLSKKLYSDKNQENTEAARTMSIINTSYKVLSDPDKRQKHDQWIATMEAINSVNKQMGQAYHTTTQRSADLVGSITLFKSFLPKFGFVKLFVMWAFFYILGVFILLGALWFIYSIDNFFVEKNLPSHSHNHIKPPLHQSALNMSNLALILYEHQK</sequence>
<feature type="transmembrane region" description="Helical" evidence="2">
    <location>
        <begin position="114"/>
        <end position="140"/>
    </location>
</feature>
<dbReference type="PRINTS" id="PR00625">
    <property type="entry name" value="JDOMAIN"/>
</dbReference>
<evidence type="ECO:0000313" key="4">
    <source>
        <dbReference type="EMBL" id="AKH38558.1"/>
    </source>
</evidence>
<evidence type="ECO:0000313" key="7">
    <source>
        <dbReference type="Proteomes" id="UP000324176"/>
    </source>
</evidence>
<dbReference type="GO" id="GO:0051082">
    <property type="term" value="F:unfolded protein binding"/>
    <property type="evidence" value="ECO:0007669"/>
    <property type="project" value="TreeGrafter"/>
</dbReference>
<gene>
    <name evidence="4" type="ORF">AAW31_13360</name>
    <name evidence="5" type="ORF">BCL69_100424</name>
</gene>
<feature type="domain" description="J" evidence="3">
    <location>
        <begin position="6"/>
        <end position="71"/>
    </location>
</feature>
<keyword evidence="6" id="KW-1185">Reference proteome</keyword>
<dbReference type="SMART" id="SM00271">
    <property type="entry name" value="DnaJ"/>
    <property type="match status" value="1"/>
</dbReference>
<dbReference type="Pfam" id="PF00226">
    <property type="entry name" value="DnaJ"/>
    <property type="match status" value="1"/>
</dbReference>
<dbReference type="GO" id="GO:0005737">
    <property type="term" value="C:cytoplasm"/>
    <property type="evidence" value="ECO:0007669"/>
    <property type="project" value="TreeGrafter"/>
</dbReference>
<organism evidence="4 6">
    <name type="scientific">Nitrosomonas communis</name>
    <dbReference type="NCBI Taxonomy" id="44574"/>
    <lineage>
        <taxon>Bacteria</taxon>
        <taxon>Pseudomonadati</taxon>
        <taxon>Pseudomonadota</taxon>
        <taxon>Betaproteobacteria</taxon>
        <taxon>Nitrosomonadales</taxon>
        <taxon>Nitrosomonadaceae</taxon>
        <taxon>Nitrosomonas</taxon>
    </lineage>
</organism>
<evidence type="ECO:0000313" key="5">
    <source>
        <dbReference type="EMBL" id="TYP93023.1"/>
    </source>
</evidence>
<name>A0A0F7KHF0_9PROT</name>